<keyword evidence="3" id="KW-1185">Reference proteome</keyword>
<dbReference type="OrthoDB" id="9780269at2"/>
<dbReference type="InterPro" id="IPR029058">
    <property type="entry name" value="AB_hydrolase_fold"/>
</dbReference>
<evidence type="ECO:0000313" key="3">
    <source>
        <dbReference type="Proteomes" id="UP000297348"/>
    </source>
</evidence>
<sequence length="248" mass="26523">MEFNVQRDGLTLAGIYEPADQPTGTIAILMHGFTDDRGYTSSALLVQLAARLRAIGVGTVRFDFNGHGHSDGHFVDMTVLNEIADAQAVLTAVQTRLHPQRIDLLGHSQGGVVASMLAGYAADAIHKLVLLAPAATLKDDAIAGHTRGLVYDPHHIPATLPLNDTLTLGGFYLRTAQLLPIYETAQAFTGPVCLIHGDADQIVDPIASKRYHDVYQDSTYHLLPGASHGLDGQARATVLDLATAFVQD</sequence>
<dbReference type="PANTHER" id="PTHR43798">
    <property type="entry name" value="MONOACYLGLYCEROL LIPASE"/>
    <property type="match status" value="1"/>
</dbReference>
<keyword evidence="2" id="KW-0378">Hydrolase</keyword>
<dbReference type="Proteomes" id="UP000297348">
    <property type="component" value="Unassembled WGS sequence"/>
</dbReference>
<reference evidence="2 3" key="1">
    <citation type="submission" date="2018-10" db="EMBL/GenBank/DDBJ databases">
        <title>Lactobacillus sp. R7 and Lactobacillus sp. R19 isolated from fermented mustard green product of Taiwan.</title>
        <authorList>
            <person name="Lin S.-T."/>
        </authorList>
    </citation>
    <scope>NUCLEOTIDE SEQUENCE [LARGE SCALE GENOMIC DNA]</scope>
    <source>
        <strain evidence="2 3">BCRC 81129</strain>
    </source>
</reference>
<dbReference type="InterPro" id="IPR022742">
    <property type="entry name" value="Hydrolase_4"/>
</dbReference>
<dbReference type="Gene3D" id="3.40.50.1820">
    <property type="entry name" value="alpha/beta hydrolase"/>
    <property type="match status" value="1"/>
</dbReference>
<dbReference type="AlphaFoldDB" id="A0A4Z0J8J9"/>
<dbReference type="PANTHER" id="PTHR43798:SF33">
    <property type="entry name" value="HYDROLASE, PUTATIVE (AFU_ORTHOLOGUE AFUA_2G14860)-RELATED"/>
    <property type="match status" value="1"/>
</dbReference>
<feature type="domain" description="Serine aminopeptidase S33" evidence="1">
    <location>
        <begin position="28"/>
        <end position="140"/>
    </location>
</feature>
<dbReference type="EMBL" id="RKLX01000008">
    <property type="protein sequence ID" value="TGD19014.1"/>
    <property type="molecule type" value="Genomic_DNA"/>
</dbReference>
<evidence type="ECO:0000313" key="2">
    <source>
        <dbReference type="EMBL" id="TGD19014.1"/>
    </source>
</evidence>
<gene>
    <name evidence="2" type="ORF">EGT51_06350</name>
</gene>
<dbReference type="GO" id="GO:0016787">
    <property type="term" value="F:hydrolase activity"/>
    <property type="evidence" value="ECO:0007669"/>
    <property type="project" value="UniProtKB-KW"/>
</dbReference>
<evidence type="ECO:0000259" key="1">
    <source>
        <dbReference type="Pfam" id="PF12146"/>
    </source>
</evidence>
<name>A0A4Z0J8J9_9LACO</name>
<dbReference type="RefSeq" id="WP_135367903.1">
    <property type="nucleotide sequence ID" value="NZ_RKLX01000008.1"/>
</dbReference>
<dbReference type="SUPFAM" id="SSF53474">
    <property type="entry name" value="alpha/beta-Hydrolases"/>
    <property type="match status" value="1"/>
</dbReference>
<dbReference type="InterPro" id="IPR050266">
    <property type="entry name" value="AB_hydrolase_sf"/>
</dbReference>
<protein>
    <submittedName>
        <fullName evidence="2">Alpha/beta fold hydrolase</fullName>
    </submittedName>
</protein>
<dbReference type="GO" id="GO:0016020">
    <property type="term" value="C:membrane"/>
    <property type="evidence" value="ECO:0007669"/>
    <property type="project" value="TreeGrafter"/>
</dbReference>
<comment type="caution">
    <text evidence="2">The sequence shown here is derived from an EMBL/GenBank/DDBJ whole genome shotgun (WGS) entry which is preliminary data.</text>
</comment>
<proteinExistence type="predicted"/>
<organism evidence="2 3">
    <name type="scientific">Levilactobacillus suantsaiihabitans</name>
    <dbReference type="NCBI Taxonomy" id="2487722"/>
    <lineage>
        <taxon>Bacteria</taxon>
        <taxon>Bacillati</taxon>
        <taxon>Bacillota</taxon>
        <taxon>Bacilli</taxon>
        <taxon>Lactobacillales</taxon>
        <taxon>Lactobacillaceae</taxon>
        <taxon>Levilactobacillus</taxon>
    </lineage>
</organism>
<dbReference type="Pfam" id="PF12146">
    <property type="entry name" value="Hydrolase_4"/>
    <property type="match status" value="1"/>
</dbReference>
<accession>A0A4Z0J8J9</accession>